<dbReference type="RefSeq" id="WP_055387797.1">
    <property type="nucleotide sequence ID" value="NZ_CFGT01000012.1"/>
</dbReference>
<dbReference type="InterPro" id="IPR011505">
    <property type="entry name" value="Peptidase_M26_C_dom"/>
</dbReference>
<evidence type="ECO:0000256" key="1">
    <source>
        <dbReference type="ARBA" id="ARBA00022729"/>
    </source>
</evidence>
<dbReference type="Pfam" id="PF07501">
    <property type="entry name" value="G5"/>
    <property type="match status" value="5"/>
</dbReference>
<keyword evidence="1 4" id="KW-0732">Signal</keyword>
<gene>
    <name evidence="6" type="primary">iga_1</name>
    <name evidence="6" type="ORF">ERS020247_01266</name>
</gene>
<accession>A0A2P0A0K5</accession>
<feature type="compositionally biased region" description="Basic and acidic residues" evidence="2">
    <location>
        <begin position="521"/>
        <end position="550"/>
    </location>
</feature>
<feature type="domain" description="G5" evidence="5">
    <location>
        <begin position="1208"/>
        <end position="1291"/>
    </location>
</feature>
<evidence type="ECO:0000313" key="6">
    <source>
        <dbReference type="EMBL" id="CEY62121.1"/>
    </source>
</evidence>
<dbReference type="InterPro" id="IPR005877">
    <property type="entry name" value="YSIRK_signal_dom"/>
</dbReference>
<dbReference type="Proteomes" id="UP000048179">
    <property type="component" value="Unassembled WGS sequence"/>
</dbReference>
<feature type="compositionally biased region" description="Polar residues" evidence="2">
    <location>
        <begin position="450"/>
        <end position="467"/>
    </location>
</feature>
<dbReference type="Pfam" id="PF07580">
    <property type="entry name" value="Peptidase_M26_C"/>
    <property type="match status" value="1"/>
</dbReference>
<feature type="compositionally biased region" description="Basic and acidic residues" evidence="2">
    <location>
        <begin position="194"/>
        <end position="207"/>
    </location>
</feature>
<sequence length="2065" mass="228316">MEEFQFERKQRFSLRKYAIGACSVLLGTSLFFAGMGAQPVQATATSSTLISSHYLDEQDLPEKLKSELQWFEENKIEVKEGKEYYFIYRKLATRLPETGLFSNDGMFILGAGLLLLSFTLIKRKRGASYFLVTVFAVGGWVASISALENLVELQPALVKRVEGQFLPSPERVQGYEFTGYYLVRDSASKELSVDKVESPALSQKEESSEPQSKKIVPQTASHFSSTEDLVQSPQPSYAVEKIVEAPDEIVPIGPKEEVAGNPKVEQPKAEDNSDYKTSPEEGVLNATVEKPELLITTEEVVFQTIEQEDATLAKGQTKVVQEGVVGERTIYTEVTIVNGEKSSKVIENIITKDPVDKVIVVGTKEEVAPKPTQPVTPDLEESRPVQPEKTPIVENETETKPADGIGQSRPGAEETPGTEATPGEKQTPDKPKAEPKQPEPAIPAVESGGEENQTHAPQGTESNQPSKETAETKDSEPAIPAVESGGEENQTHVQQGTESKPPSKETAETKDSEPATPAVESGREEDQSLAEQKGEEKQLENSVEGVKDVGESAPQGTESQPPSKVAAETKDSEPESPAMESGGEENQTLAPQGTESQPPSKVAAETKDSEPESPAVESGGEENQTLAPQGTESNQPSKATAETKDSESETSAVESGGEENQTLAPQGTESNQPSKETAETKDSEPATPAVKSGREEDQSPAEQKGEENQLENPVEGVKDTGESAPQEPQKQPEQTPSSPEVKPSQGNEPESAVQPEPLSPQEQSDSQVQPTVPSPVMKEKVLDYKTIYTASPALNYKEQRVEVAGENGKEVTTTSYSFDESTGKIVENTSTKIEKHPVDRVVKVGNVEETRSTVKRGEQFVADESLDKGVKVVREQGQDEETTTIKVYKVNEQTGDLTEPDVTTKVAKPMQAKITAVGTKSKVEIKDTPFETRYVADETLSYKEKVETPGEKGRTVSTTKYTVNQETGAISEETTTENTPAKDKVVKVGNVEKIVSPIKITELRKDNPELPKGKEEVEDAGEQGETTLTKTYEVNPETGELTNPTEKTEVTKAMRQKVILVGTKEDTQLPQTKVETKAIPYETIYEKNEVLDHGVTRVKIPGVEGQEQVTTTYTKDQASGNISENKTVKIVANKVDQVVEVGTKPSVETTVLSHKTIYQVNPALEFRRQEVAVAGHDGSVETRTTYQLDKATGQVTVSDTIKQVNSAVDKVIQVGNVEKVIQPIAVTEERREDSSLAKNIEKVASEGEVGENTLTRTYAINEQTGELVNPQEVSQITKPMKPRVILVGSQEDKPHLLPANSEREDAVDVSALTTSARSVDFLHDSKLKAQLEPAYDPRDIIIRKIALRKTHPNITDQEVKDMLRTEYLQKLSIQESFDQTKTQAESSFKKIASHTLGIIGDTPENRSKVKQELEQYKEQILLGLSYINRFYNIQFGDTNIRDILAFNPSSFGNKTMTALDSLKKLGSMSYEEMKLTNSPQTFTKYLSTITGKASLKEFLDSNRQLFTSDDADTWLKKSSQAMIVEKPSKENPSAYVGLYSKLTAGEKDSRKQEANMAAILGLLNVKEPHVYVISNMATITYGNIGSYIDTSLAQSNPTKYQAELARVKSLIEKAAVQQANYVDTLYRITKPENRDKLLTNRLIIDTMKKYTSDPNAQIDSTWSPAAGSGADKGVDQFMTPMNYYSPVSKVGAEANGVGVRYFIDRVLDDRGSATYSHEMTHLLDRTVLFNNHGRRDGTAAEFYARGIFENSYNPEKDTYFNLNFVYDESDKDGFYNKTPDRFKTAEDLKSYMKGSFDVLYTLDYLEAEATKNLTDEEKTKYFKKIVPISSPFRRWIDYRNTAVKPTHKSEEIQALTLEDAKKLTGIDSLIDNHILVNRYIIAGFKDKDKIAPNGYYTVDMFDTIYGVSQNDTGMSGDITFRKQAFELMAALGYYEGFVPYVSNQYKQAAEAENKPLSDTYIFNKVLSGKSYAEFKKAQIKERVDRLNQLKPLTIQYEGQQISLTSQKLSELMHKAVLAELAQIKAGNTTAKKFEFIETPVQKLKQAIYKAYLKDSDDFRQSIYNS</sequence>
<feature type="compositionally biased region" description="Basic and acidic residues" evidence="2">
    <location>
        <begin position="265"/>
        <end position="279"/>
    </location>
</feature>
<dbReference type="InterPro" id="IPR011098">
    <property type="entry name" value="G5_dom"/>
</dbReference>
<feature type="compositionally biased region" description="Low complexity" evidence="2">
    <location>
        <begin position="413"/>
        <end position="424"/>
    </location>
</feature>
<evidence type="ECO:0000313" key="7">
    <source>
        <dbReference type="Proteomes" id="UP000048179"/>
    </source>
</evidence>
<dbReference type="GO" id="GO:0005576">
    <property type="term" value="C:extracellular region"/>
    <property type="evidence" value="ECO:0007669"/>
    <property type="project" value="InterPro"/>
</dbReference>
<feature type="region of interest" description="Disordered" evidence="2">
    <location>
        <begin position="250"/>
        <end position="280"/>
    </location>
</feature>
<protein>
    <submittedName>
        <fullName evidence="6">Zinc metalloprotease zmpC</fullName>
        <ecNumber evidence="6">3.4.24.13</ecNumber>
    </submittedName>
</protein>
<feature type="domain" description="G5" evidence="5">
    <location>
        <begin position="914"/>
        <end position="992"/>
    </location>
</feature>
<proteinExistence type="predicted"/>
<feature type="signal peptide" evidence="4">
    <location>
        <begin position="1"/>
        <end position="33"/>
    </location>
</feature>
<feature type="domain" description="G5" evidence="5">
    <location>
        <begin position="768"/>
        <end position="848"/>
    </location>
</feature>
<feature type="region of interest" description="Disordered" evidence="2">
    <location>
        <begin position="194"/>
        <end position="232"/>
    </location>
</feature>
<feature type="domain" description="G5" evidence="5">
    <location>
        <begin position="1065"/>
        <end position="1145"/>
    </location>
</feature>
<feature type="compositionally biased region" description="Polar residues" evidence="2">
    <location>
        <begin position="760"/>
        <end position="771"/>
    </location>
</feature>
<feature type="chain" id="PRO_5039542755" evidence="4">
    <location>
        <begin position="34"/>
        <end position="2065"/>
    </location>
</feature>
<feature type="transmembrane region" description="Helical" evidence="3">
    <location>
        <begin position="105"/>
        <end position="121"/>
    </location>
</feature>
<feature type="compositionally biased region" description="Basic and acidic residues" evidence="2">
    <location>
        <begin position="692"/>
        <end position="707"/>
    </location>
</feature>
<dbReference type="NCBIfam" id="TIGR01168">
    <property type="entry name" value="YSIRK_signal"/>
    <property type="match status" value="1"/>
</dbReference>
<dbReference type="SMART" id="SM01208">
    <property type="entry name" value="G5"/>
    <property type="match status" value="8"/>
</dbReference>
<dbReference type="EMBL" id="CFGT01000012">
    <property type="protein sequence ID" value="CEY62121.1"/>
    <property type="molecule type" value="Genomic_DNA"/>
</dbReference>
<feature type="compositionally biased region" description="Low complexity" evidence="2">
    <location>
        <begin position="722"/>
        <end position="740"/>
    </location>
</feature>
<dbReference type="EC" id="3.4.24.13" evidence="6"/>
<feature type="domain" description="G5" evidence="5">
    <location>
        <begin position="286"/>
        <end position="365"/>
    </location>
</feature>
<name>A0A2P0A0K5_9STRE</name>
<feature type="domain" description="G5" evidence="5">
    <location>
        <begin position="841"/>
        <end position="921"/>
    </location>
</feature>
<keyword evidence="6" id="KW-0378">Hydrolase</keyword>
<evidence type="ECO:0000256" key="2">
    <source>
        <dbReference type="SAM" id="MobiDB-lite"/>
    </source>
</evidence>
<feature type="compositionally biased region" description="Polar residues" evidence="2">
    <location>
        <begin position="649"/>
        <end position="675"/>
    </location>
</feature>
<dbReference type="GO" id="GO:0004222">
    <property type="term" value="F:metalloendopeptidase activity"/>
    <property type="evidence" value="ECO:0007669"/>
    <property type="project" value="InterPro"/>
</dbReference>
<reference evidence="6 7" key="1">
    <citation type="submission" date="2015-03" db="EMBL/GenBank/DDBJ databases">
        <authorList>
            <consortium name="Pathogen Informatics"/>
        </authorList>
    </citation>
    <scope>NUCLEOTIDE SEQUENCE [LARGE SCALE GENOMIC DNA]</scope>
    <source>
        <strain evidence="6 7">SMRU737</strain>
    </source>
</reference>
<feature type="region of interest" description="Disordered" evidence="2">
    <location>
        <begin position="362"/>
        <end position="780"/>
    </location>
</feature>
<dbReference type="GO" id="GO:0006508">
    <property type="term" value="P:proteolysis"/>
    <property type="evidence" value="ECO:0007669"/>
    <property type="project" value="UniProtKB-KW"/>
</dbReference>
<evidence type="ECO:0000256" key="3">
    <source>
        <dbReference type="SAM" id="Phobius"/>
    </source>
</evidence>
<organism evidence="6 7">
    <name type="scientific">Streptococcus pseudopneumoniae</name>
    <dbReference type="NCBI Taxonomy" id="257758"/>
    <lineage>
        <taxon>Bacteria</taxon>
        <taxon>Bacillati</taxon>
        <taxon>Bacillota</taxon>
        <taxon>Bacilli</taxon>
        <taxon>Lactobacillales</taxon>
        <taxon>Streptococcaceae</taxon>
        <taxon>Streptococcus</taxon>
    </lineage>
</organism>
<keyword evidence="6" id="KW-0645">Protease</keyword>
<keyword evidence="3" id="KW-0812">Transmembrane</keyword>
<feature type="compositionally biased region" description="Polar residues" evidence="2">
    <location>
        <begin position="584"/>
        <end position="599"/>
    </location>
</feature>
<feature type="compositionally biased region" description="Polar residues" evidence="2">
    <location>
        <begin position="218"/>
        <end position="232"/>
    </location>
</feature>
<feature type="transmembrane region" description="Helical" evidence="3">
    <location>
        <begin position="128"/>
        <end position="147"/>
    </location>
</feature>
<feature type="compositionally biased region" description="Basic and acidic residues" evidence="2">
    <location>
        <begin position="501"/>
        <end position="513"/>
    </location>
</feature>
<dbReference type="GO" id="GO:0008270">
    <property type="term" value="F:zinc ion binding"/>
    <property type="evidence" value="ECO:0007669"/>
    <property type="project" value="InterPro"/>
</dbReference>
<keyword evidence="3" id="KW-1133">Transmembrane helix</keyword>
<keyword evidence="3" id="KW-0472">Membrane</keyword>
<evidence type="ECO:0000256" key="4">
    <source>
        <dbReference type="SAM" id="SignalP"/>
    </source>
</evidence>
<keyword evidence="6" id="KW-0482">Metalloprotease</keyword>
<feature type="compositionally biased region" description="Polar residues" evidence="2">
    <location>
        <begin position="487"/>
        <end position="500"/>
    </location>
</feature>
<feature type="compositionally biased region" description="Polar residues" evidence="2">
    <location>
        <begin position="621"/>
        <end position="640"/>
    </location>
</feature>
<dbReference type="PROSITE" id="PS51109">
    <property type="entry name" value="G5"/>
    <property type="match status" value="7"/>
</dbReference>
<dbReference type="Gene3D" id="2.20.230.10">
    <property type="entry name" value="Resuscitation-promoting factor rpfb"/>
    <property type="match status" value="8"/>
</dbReference>
<dbReference type="Pfam" id="PF04650">
    <property type="entry name" value="YSIRK_signal"/>
    <property type="match status" value="1"/>
</dbReference>
<feature type="compositionally biased region" description="Basic and acidic residues" evidence="2">
    <location>
        <begin position="426"/>
        <end position="437"/>
    </location>
</feature>
<evidence type="ECO:0000259" key="5">
    <source>
        <dbReference type="PROSITE" id="PS51109"/>
    </source>
</evidence>
<feature type="domain" description="G5" evidence="5">
    <location>
        <begin position="985"/>
        <end position="1065"/>
    </location>
</feature>